<dbReference type="Proteomes" id="UP000292082">
    <property type="component" value="Unassembled WGS sequence"/>
</dbReference>
<dbReference type="GO" id="GO:0016616">
    <property type="term" value="F:oxidoreductase activity, acting on the CH-OH group of donors, NAD or NADP as acceptor"/>
    <property type="evidence" value="ECO:0007669"/>
    <property type="project" value="TreeGrafter"/>
</dbReference>
<dbReference type="PRINTS" id="PR00081">
    <property type="entry name" value="GDHRDH"/>
</dbReference>
<name>A0A4Q9PNB5_9APHY</name>
<dbReference type="PROSITE" id="PS00061">
    <property type="entry name" value="ADH_SHORT"/>
    <property type="match status" value="1"/>
</dbReference>
<keyword evidence="4" id="KW-1185">Reference proteome</keyword>
<comment type="similarity">
    <text evidence="1">Belongs to the short-chain dehydrogenases/reductases (SDR) family.</text>
</comment>
<dbReference type="InterPro" id="IPR036291">
    <property type="entry name" value="NAD(P)-bd_dom_sf"/>
</dbReference>
<dbReference type="PANTHER" id="PTHR42760:SF121">
    <property type="entry name" value="3-OXOACYL-(ACYL-CARRIER-PROTEIN) REDUCTASE"/>
    <property type="match status" value="1"/>
</dbReference>
<keyword evidence="2" id="KW-0521">NADP</keyword>
<protein>
    <submittedName>
        <fullName evidence="3">Acetoin reductase family protein</fullName>
    </submittedName>
</protein>
<sequence length="264" mass="28470">MSAPTSNERRVAIITGAAEGIGRGIALRLAKDGYELGLFDLPRSKDRLEELANTLRTEHKTRVVTVFGDVSKEEDVKRLVDTVVQELGSLYAIVANAGVAINRVLHETPTEELDRLLNINVKGVWFSYKYAAIQLIKQGKGGRIIGAASIAGKRGLPQHSAYCATKFAVRGLTQAAALDYGQYGITVNAYAPGTIDTPLLQEIDDYHSKVGGQPKGAWKSTFQNSLGRIGQPSEIASLVSFLVSDDSSYVTGQTYIADGGIHFD</sequence>
<organism evidence="3 4">
    <name type="scientific">Dichomitus squalens</name>
    <dbReference type="NCBI Taxonomy" id="114155"/>
    <lineage>
        <taxon>Eukaryota</taxon>
        <taxon>Fungi</taxon>
        <taxon>Dikarya</taxon>
        <taxon>Basidiomycota</taxon>
        <taxon>Agaricomycotina</taxon>
        <taxon>Agaricomycetes</taxon>
        <taxon>Polyporales</taxon>
        <taxon>Polyporaceae</taxon>
        <taxon>Dichomitus</taxon>
    </lineage>
</organism>
<dbReference type="InterPro" id="IPR002347">
    <property type="entry name" value="SDR_fam"/>
</dbReference>
<evidence type="ECO:0000313" key="4">
    <source>
        <dbReference type="Proteomes" id="UP000292082"/>
    </source>
</evidence>
<reference evidence="3 4" key="1">
    <citation type="submission" date="2019-01" db="EMBL/GenBank/DDBJ databases">
        <title>Draft genome sequences of three monokaryotic isolates of the white-rot basidiomycete fungus Dichomitus squalens.</title>
        <authorList>
            <consortium name="DOE Joint Genome Institute"/>
            <person name="Lopez S.C."/>
            <person name="Andreopoulos B."/>
            <person name="Pangilinan J."/>
            <person name="Lipzen A."/>
            <person name="Riley R."/>
            <person name="Ahrendt S."/>
            <person name="Ng V."/>
            <person name="Barry K."/>
            <person name="Daum C."/>
            <person name="Grigoriev I.V."/>
            <person name="Hilden K.S."/>
            <person name="Makela M.R."/>
            <person name="de Vries R.P."/>
        </authorList>
    </citation>
    <scope>NUCLEOTIDE SEQUENCE [LARGE SCALE GENOMIC DNA]</scope>
    <source>
        <strain evidence="3 4">CBS 464.89</strain>
    </source>
</reference>
<evidence type="ECO:0000313" key="3">
    <source>
        <dbReference type="EMBL" id="TBU55750.1"/>
    </source>
</evidence>
<dbReference type="EMBL" id="ML145163">
    <property type="protein sequence ID" value="TBU55750.1"/>
    <property type="molecule type" value="Genomic_DNA"/>
</dbReference>
<dbReference type="AlphaFoldDB" id="A0A4Q9PNB5"/>
<dbReference type="GO" id="GO:0006633">
    <property type="term" value="P:fatty acid biosynthetic process"/>
    <property type="evidence" value="ECO:0007669"/>
    <property type="project" value="TreeGrafter"/>
</dbReference>
<gene>
    <name evidence="3" type="ORF">BD310DRAFT_979368</name>
</gene>
<dbReference type="SUPFAM" id="SSF51735">
    <property type="entry name" value="NAD(P)-binding Rossmann-fold domains"/>
    <property type="match status" value="1"/>
</dbReference>
<dbReference type="Pfam" id="PF13561">
    <property type="entry name" value="adh_short_C2"/>
    <property type="match status" value="1"/>
</dbReference>
<dbReference type="GO" id="GO:0048038">
    <property type="term" value="F:quinone binding"/>
    <property type="evidence" value="ECO:0007669"/>
    <property type="project" value="TreeGrafter"/>
</dbReference>
<dbReference type="STRING" id="114155.A0A4Q9PNB5"/>
<dbReference type="FunFam" id="3.40.50.720:FF:000084">
    <property type="entry name" value="Short-chain dehydrogenase reductase"/>
    <property type="match status" value="1"/>
</dbReference>
<evidence type="ECO:0000256" key="2">
    <source>
        <dbReference type="ARBA" id="ARBA00022857"/>
    </source>
</evidence>
<proteinExistence type="inferred from homology"/>
<dbReference type="InterPro" id="IPR020904">
    <property type="entry name" value="Sc_DH/Rdtase_CS"/>
</dbReference>
<accession>A0A4Q9PNB5</accession>
<dbReference type="PANTHER" id="PTHR42760">
    <property type="entry name" value="SHORT-CHAIN DEHYDROGENASES/REDUCTASES FAMILY MEMBER"/>
    <property type="match status" value="1"/>
</dbReference>
<dbReference type="Gene3D" id="3.40.50.720">
    <property type="entry name" value="NAD(P)-binding Rossmann-like Domain"/>
    <property type="match status" value="1"/>
</dbReference>
<dbReference type="PRINTS" id="PR00080">
    <property type="entry name" value="SDRFAMILY"/>
</dbReference>
<evidence type="ECO:0000256" key="1">
    <source>
        <dbReference type="ARBA" id="ARBA00006484"/>
    </source>
</evidence>